<dbReference type="PANTHER" id="PTHR33221">
    <property type="entry name" value="WINGED HELIX-TURN-HELIX TRANSCRIPTIONAL REGULATOR, RRF2 FAMILY"/>
    <property type="match status" value="1"/>
</dbReference>
<proteinExistence type="predicted"/>
<comment type="caution">
    <text evidence="1">The sequence shown here is derived from an EMBL/GenBank/DDBJ whole genome shotgun (WGS) entry which is preliminary data.</text>
</comment>
<dbReference type="Pfam" id="PF02082">
    <property type="entry name" value="Rrf2"/>
    <property type="match status" value="1"/>
</dbReference>
<accession>A0ABV9MCL3</accession>
<protein>
    <submittedName>
        <fullName evidence="1">Rrf2 family transcriptional regulator</fullName>
    </submittedName>
</protein>
<keyword evidence="2" id="KW-1185">Reference proteome</keyword>
<dbReference type="PANTHER" id="PTHR33221:SF15">
    <property type="entry name" value="HTH-TYPE TRANSCRIPTIONAL REGULATOR YWGB-RELATED"/>
    <property type="match status" value="1"/>
</dbReference>
<gene>
    <name evidence="1" type="ORF">ACFO5U_11815</name>
</gene>
<dbReference type="PROSITE" id="PS51197">
    <property type="entry name" value="HTH_RRF2_2"/>
    <property type="match status" value="1"/>
</dbReference>
<name>A0ABV9MCL3_9BACL</name>
<dbReference type="Proteomes" id="UP001595932">
    <property type="component" value="Unassembled WGS sequence"/>
</dbReference>
<dbReference type="InterPro" id="IPR000944">
    <property type="entry name" value="Tscrpt_reg_Rrf2"/>
</dbReference>
<organism evidence="1 2">
    <name type="scientific">Planococcus dechangensis</name>
    <dbReference type="NCBI Taxonomy" id="1176255"/>
    <lineage>
        <taxon>Bacteria</taxon>
        <taxon>Bacillati</taxon>
        <taxon>Bacillota</taxon>
        <taxon>Bacilli</taxon>
        <taxon>Bacillales</taxon>
        <taxon>Caryophanaceae</taxon>
        <taxon>Planococcus</taxon>
    </lineage>
</organism>
<dbReference type="Gene3D" id="1.10.10.10">
    <property type="entry name" value="Winged helix-like DNA-binding domain superfamily/Winged helix DNA-binding domain"/>
    <property type="match status" value="1"/>
</dbReference>
<sequence>MINTRMSVAIHILSLIAINPKLSSDQIADSVTTNPVVIRRISSELKKAGLVTSRAGVTGSSLTRDPEKITLLDVYKAIHIEKELFSIHDKPNPNCPVGKKIQGTLDVAFESVQTAMETELGNKTLQEVVDHLRK</sequence>
<evidence type="ECO:0000313" key="2">
    <source>
        <dbReference type="Proteomes" id="UP001595932"/>
    </source>
</evidence>
<evidence type="ECO:0000313" key="1">
    <source>
        <dbReference type="EMBL" id="MFC4713557.1"/>
    </source>
</evidence>
<dbReference type="InterPro" id="IPR036390">
    <property type="entry name" value="WH_DNA-bd_sf"/>
</dbReference>
<reference evidence="2" key="1">
    <citation type="journal article" date="2019" name="Int. J. Syst. Evol. Microbiol.">
        <title>The Global Catalogue of Microorganisms (GCM) 10K type strain sequencing project: providing services to taxonomists for standard genome sequencing and annotation.</title>
        <authorList>
            <consortium name="The Broad Institute Genomics Platform"/>
            <consortium name="The Broad Institute Genome Sequencing Center for Infectious Disease"/>
            <person name="Wu L."/>
            <person name="Ma J."/>
        </authorList>
    </citation>
    <scope>NUCLEOTIDE SEQUENCE [LARGE SCALE GENOMIC DNA]</scope>
    <source>
        <strain evidence="2">CGMCC 1.12151</strain>
    </source>
</reference>
<dbReference type="RefSeq" id="WP_377279263.1">
    <property type="nucleotide sequence ID" value="NZ_JBHSGL010000005.1"/>
</dbReference>
<dbReference type="InterPro" id="IPR036388">
    <property type="entry name" value="WH-like_DNA-bd_sf"/>
</dbReference>
<dbReference type="SUPFAM" id="SSF46785">
    <property type="entry name" value="Winged helix' DNA-binding domain"/>
    <property type="match status" value="1"/>
</dbReference>
<dbReference type="EMBL" id="JBHSGL010000005">
    <property type="protein sequence ID" value="MFC4713557.1"/>
    <property type="molecule type" value="Genomic_DNA"/>
</dbReference>